<accession>A0A8J3E822</accession>
<dbReference type="EMBL" id="BMJS01000004">
    <property type="protein sequence ID" value="GGF91242.1"/>
    <property type="molecule type" value="Genomic_DNA"/>
</dbReference>
<proteinExistence type="predicted"/>
<dbReference type="Proteomes" id="UP000636949">
    <property type="component" value="Unassembled WGS sequence"/>
</dbReference>
<keyword evidence="2" id="KW-1185">Reference proteome</keyword>
<reference evidence="1" key="1">
    <citation type="journal article" date="2014" name="Int. J. Syst. Evol. Microbiol.">
        <title>Complete genome sequence of Corynebacterium casei LMG S-19264T (=DSM 44701T), isolated from a smear-ripened cheese.</title>
        <authorList>
            <consortium name="US DOE Joint Genome Institute (JGI-PGF)"/>
            <person name="Walter F."/>
            <person name="Albersmeier A."/>
            <person name="Kalinowski J."/>
            <person name="Ruckert C."/>
        </authorList>
    </citation>
    <scope>NUCLEOTIDE SEQUENCE</scope>
    <source>
        <strain evidence="1">CGMCC 1.15758</strain>
    </source>
</reference>
<reference evidence="1" key="2">
    <citation type="submission" date="2020-09" db="EMBL/GenBank/DDBJ databases">
        <authorList>
            <person name="Sun Q."/>
            <person name="Zhou Y."/>
        </authorList>
    </citation>
    <scope>NUCLEOTIDE SEQUENCE</scope>
    <source>
        <strain evidence="1">CGMCC 1.15758</strain>
    </source>
</reference>
<evidence type="ECO:0000313" key="2">
    <source>
        <dbReference type="Proteomes" id="UP000636949"/>
    </source>
</evidence>
<protein>
    <submittedName>
        <fullName evidence="1">Uncharacterized protein</fullName>
    </submittedName>
</protein>
<organism evidence="1 2">
    <name type="scientific">Cysteiniphilum litorale</name>
    <dbReference type="NCBI Taxonomy" id="2056700"/>
    <lineage>
        <taxon>Bacteria</taxon>
        <taxon>Pseudomonadati</taxon>
        <taxon>Pseudomonadota</taxon>
        <taxon>Gammaproteobacteria</taxon>
        <taxon>Thiotrichales</taxon>
        <taxon>Fastidiosibacteraceae</taxon>
        <taxon>Cysteiniphilum</taxon>
    </lineage>
</organism>
<comment type="caution">
    <text evidence="1">The sequence shown here is derived from an EMBL/GenBank/DDBJ whole genome shotgun (WGS) entry which is preliminary data.</text>
</comment>
<dbReference type="AlphaFoldDB" id="A0A8J3E822"/>
<evidence type="ECO:0000313" key="1">
    <source>
        <dbReference type="EMBL" id="GGF91242.1"/>
    </source>
</evidence>
<sequence length="143" mass="16623">MLADGKLAEKHARAIEEYFNLPRLWLDIDNDDIERDTSVYFFNNFNGIDTSIPDFTIKKAIPEDQFYIKLNNKIGVISQEYFLRFSPISNIQSVKYDDICIVQVRISEIFRITQFKGDCFYVDGVSHRISDVKVIAKCIAIEI</sequence>
<name>A0A8J3E822_9GAMM</name>
<gene>
    <name evidence="1" type="ORF">GCM10010995_05670</name>
</gene>